<dbReference type="EMBL" id="JABAHT010000323">
    <property type="protein sequence ID" value="KAF4658120.1"/>
    <property type="molecule type" value="Genomic_DNA"/>
</dbReference>
<gene>
    <name evidence="1" type="ORF">FOZ61_005846</name>
</gene>
<name>A0A7J6LGJ9_PEROL</name>
<evidence type="ECO:0000313" key="1">
    <source>
        <dbReference type="EMBL" id="KAF4658120.1"/>
    </source>
</evidence>
<dbReference type="AlphaFoldDB" id="A0A7J6LGJ9"/>
<reference evidence="1 2" key="1">
    <citation type="submission" date="2020-04" db="EMBL/GenBank/DDBJ databases">
        <title>Perkinsus olseni comparative genomics.</title>
        <authorList>
            <person name="Bogema D.R."/>
        </authorList>
    </citation>
    <scope>NUCLEOTIDE SEQUENCE [LARGE SCALE GENOMIC DNA]</scope>
    <source>
        <strain evidence="1">ATCC PRA-179</strain>
    </source>
</reference>
<evidence type="ECO:0000313" key="2">
    <source>
        <dbReference type="Proteomes" id="UP000570595"/>
    </source>
</evidence>
<accession>A0A7J6LGJ9</accession>
<feature type="non-terminal residue" evidence="1">
    <location>
        <position position="195"/>
    </location>
</feature>
<proteinExistence type="predicted"/>
<sequence>WPPADPGPMVNFFAGCGVDTASELKVIENPKNTFTLNLTDEQTATRYSSFIEAAGTFCQKVPKIEYGDMEKIIYEPGLKNDETLKIAIGSITRTFTPGGCPIEPLHKYDEFTKQSKIGCNVSVTFGKGDMYEFREFIADLCMIAIAMLGCEAQRRYWAVRHGDHVEQPSHGPVRPCHGRRLCDYPSRTYDDDAKG</sequence>
<comment type="caution">
    <text evidence="1">The sequence shown here is derived from an EMBL/GenBank/DDBJ whole genome shotgun (WGS) entry which is preliminary data.</text>
</comment>
<dbReference type="Proteomes" id="UP000570595">
    <property type="component" value="Unassembled WGS sequence"/>
</dbReference>
<protein>
    <submittedName>
        <fullName evidence="1">Uncharacterized protein</fullName>
    </submittedName>
</protein>
<organism evidence="1 2">
    <name type="scientific">Perkinsus olseni</name>
    <name type="common">Perkinsus atlanticus</name>
    <dbReference type="NCBI Taxonomy" id="32597"/>
    <lineage>
        <taxon>Eukaryota</taxon>
        <taxon>Sar</taxon>
        <taxon>Alveolata</taxon>
        <taxon>Perkinsozoa</taxon>
        <taxon>Perkinsea</taxon>
        <taxon>Perkinsida</taxon>
        <taxon>Perkinsidae</taxon>
        <taxon>Perkinsus</taxon>
    </lineage>
</organism>